<evidence type="ECO:0000313" key="2">
    <source>
        <dbReference type="EMBL" id="KWV58208.1"/>
    </source>
</evidence>
<gene>
    <name evidence="2" type="ORF">AS156_36015</name>
</gene>
<evidence type="ECO:0000256" key="1">
    <source>
        <dbReference type="SAM" id="MobiDB-lite"/>
    </source>
</evidence>
<protein>
    <submittedName>
        <fullName evidence="2">Uncharacterized protein</fullName>
    </submittedName>
</protein>
<dbReference type="Proteomes" id="UP000057737">
    <property type="component" value="Unassembled WGS sequence"/>
</dbReference>
<accession>A0A109JZW1</accession>
<dbReference type="EMBL" id="LNCU01000039">
    <property type="protein sequence ID" value="KWV58208.1"/>
    <property type="molecule type" value="Genomic_DNA"/>
</dbReference>
<dbReference type="AlphaFoldDB" id="A0A109JZW1"/>
<feature type="region of interest" description="Disordered" evidence="1">
    <location>
        <begin position="101"/>
        <end position="125"/>
    </location>
</feature>
<sequence>MKWAGDANALIVATGYLSLAPEAQIAINCLSFANRVTKRERLMMILHKARSQVELEMRQVGAQSADASGDVKSINDLISLYYMEDPRRSYVDRRTSSLGFRPSPVDENVRPPITEARGTEDAGQELVRETKLEELAVKVALLEAAISAPKPPGMMGHNRGPNLETEQDDEEEIRRLISLLKGERERILISAVLKDLAQQEIQRAEQGIKLHSEFAKGLAKGAGYVAGKDIVERLAGSAWWLSVYERLRDVAHVLRDLIF</sequence>
<keyword evidence="3" id="KW-1185">Reference proteome</keyword>
<reference evidence="2 3" key="1">
    <citation type="submission" date="2015-11" db="EMBL/GenBank/DDBJ databases">
        <title>Draft Genome Sequence of the Strain BR 10303 (Bradyrhizobium sp.) isolated from nodules of Centrolobium paraense.</title>
        <authorList>
            <person name="Zelli J.E."/>
            <person name="Simoes-Araujo J.L."/>
            <person name="Barauna A.C."/>
            <person name="Silva K."/>
        </authorList>
    </citation>
    <scope>NUCLEOTIDE SEQUENCE [LARGE SCALE GENOMIC DNA]</scope>
    <source>
        <strain evidence="2 3">BR 10303</strain>
    </source>
</reference>
<organism evidence="2 3">
    <name type="scientific">Bradyrhizobium macuxiense</name>
    <dbReference type="NCBI Taxonomy" id="1755647"/>
    <lineage>
        <taxon>Bacteria</taxon>
        <taxon>Pseudomonadati</taxon>
        <taxon>Pseudomonadota</taxon>
        <taxon>Alphaproteobacteria</taxon>
        <taxon>Hyphomicrobiales</taxon>
        <taxon>Nitrobacteraceae</taxon>
        <taxon>Bradyrhizobium</taxon>
    </lineage>
</organism>
<proteinExistence type="predicted"/>
<name>A0A109JZW1_9BRAD</name>
<comment type="caution">
    <text evidence="2">The sequence shown here is derived from an EMBL/GenBank/DDBJ whole genome shotgun (WGS) entry which is preliminary data.</text>
</comment>
<evidence type="ECO:0000313" key="3">
    <source>
        <dbReference type="Proteomes" id="UP000057737"/>
    </source>
</evidence>